<dbReference type="InterPro" id="IPR050155">
    <property type="entry name" value="HAD-like_hydrolase_sf"/>
</dbReference>
<dbReference type="InterPro" id="IPR036412">
    <property type="entry name" value="HAD-like_sf"/>
</dbReference>
<keyword evidence="2" id="KW-1185">Reference proteome</keyword>
<dbReference type="SUPFAM" id="SSF56784">
    <property type="entry name" value="HAD-like"/>
    <property type="match status" value="1"/>
</dbReference>
<dbReference type="RefSeq" id="WP_305996515.1">
    <property type="nucleotide sequence ID" value="NZ_JAVALS010000005.1"/>
</dbReference>
<gene>
    <name evidence="1" type="ORF">Q9R02_09930</name>
</gene>
<name>A0ABT9IPH9_9MICC</name>
<dbReference type="SFLD" id="SFLDS00003">
    <property type="entry name" value="Haloacid_Dehalogenase"/>
    <property type="match status" value="1"/>
</dbReference>
<dbReference type="EMBL" id="JAVALS010000005">
    <property type="protein sequence ID" value="MDP5227470.1"/>
    <property type="molecule type" value="Genomic_DNA"/>
</dbReference>
<evidence type="ECO:0000313" key="2">
    <source>
        <dbReference type="Proteomes" id="UP001232725"/>
    </source>
</evidence>
<reference evidence="1 2" key="1">
    <citation type="submission" date="2023-08" db="EMBL/GenBank/DDBJ databases">
        <title>Arthrobacter horti sp. nov., isolated from forest soil.</title>
        <authorList>
            <person name="Park M."/>
        </authorList>
    </citation>
    <scope>NUCLEOTIDE SEQUENCE [LARGE SCALE GENOMIC DNA]</scope>
    <source>
        <strain evidence="1 2">YJM1</strain>
    </source>
</reference>
<accession>A0ABT9IPH9</accession>
<dbReference type="Proteomes" id="UP001232725">
    <property type="component" value="Unassembled WGS sequence"/>
</dbReference>
<dbReference type="InterPro" id="IPR022468">
    <property type="entry name" value="PhnX-like"/>
</dbReference>
<comment type="caution">
    <text evidence="1">The sequence shown here is derived from an EMBL/GenBank/DDBJ whole genome shotgun (WGS) entry which is preliminary data.</text>
</comment>
<dbReference type="PANTHER" id="PTHR43434">
    <property type="entry name" value="PHOSPHOGLYCOLATE PHOSPHATASE"/>
    <property type="match status" value="1"/>
</dbReference>
<dbReference type="InterPro" id="IPR023198">
    <property type="entry name" value="PGP-like_dom2"/>
</dbReference>
<organism evidence="1 2">
    <name type="scientific">Arthrobacter horti</name>
    <dbReference type="NCBI Taxonomy" id="3068273"/>
    <lineage>
        <taxon>Bacteria</taxon>
        <taxon>Bacillati</taxon>
        <taxon>Actinomycetota</taxon>
        <taxon>Actinomycetes</taxon>
        <taxon>Micrococcales</taxon>
        <taxon>Micrococcaceae</taxon>
        <taxon>Arthrobacter</taxon>
    </lineage>
</organism>
<proteinExistence type="predicted"/>
<protein>
    <submittedName>
        <fullName evidence="1">Phosphonatase-like hydrolase</fullName>
    </submittedName>
</protein>
<sequence length="229" mass="24016">MTQLVACDMAGTTIDEHGDVYRALARSVEENGVPTTDQDVQTWMGADKVEAITALLKIGGHPADEATVAKSFQRFLAILAELYTANPPTALPGVEESLRGLRERGVKVALTTGFSADVAGPLLESLNWKLADDDAAADAALVLDAVVTSDEVSTGRPAPFMIHRAMERTGVLDVRQVIAAGDTVVDLLAAHHAGVRGVGVLTGKLGREELAVHPHEAILESVADLPGIA</sequence>
<evidence type="ECO:0000313" key="1">
    <source>
        <dbReference type="EMBL" id="MDP5227470.1"/>
    </source>
</evidence>
<dbReference type="Gene3D" id="3.40.50.1000">
    <property type="entry name" value="HAD superfamily/HAD-like"/>
    <property type="match status" value="1"/>
</dbReference>
<dbReference type="Pfam" id="PF00702">
    <property type="entry name" value="Hydrolase"/>
    <property type="match status" value="1"/>
</dbReference>
<dbReference type="NCBIfam" id="TIGR03351">
    <property type="entry name" value="PhnX-like"/>
    <property type="match status" value="1"/>
</dbReference>
<dbReference type="PANTHER" id="PTHR43434:SF19">
    <property type="entry name" value="PHOSPHONOACETALDEHYDE HYDROLASE"/>
    <property type="match status" value="1"/>
</dbReference>
<dbReference type="Gene3D" id="1.10.150.240">
    <property type="entry name" value="Putative phosphatase, domain 2"/>
    <property type="match status" value="1"/>
</dbReference>
<dbReference type="InterPro" id="IPR023214">
    <property type="entry name" value="HAD_sf"/>
</dbReference>
<dbReference type="SFLD" id="SFLDG01129">
    <property type="entry name" value="C1.5:_HAD__Beta-PGM__Phosphata"/>
    <property type="match status" value="1"/>
</dbReference>